<dbReference type="SUPFAM" id="SSF46785">
    <property type="entry name" value="Winged helix' DNA-binding domain"/>
    <property type="match status" value="1"/>
</dbReference>
<proteinExistence type="predicted"/>
<dbReference type="Pfam" id="PF01022">
    <property type="entry name" value="HTH_5"/>
    <property type="match status" value="1"/>
</dbReference>
<dbReference type="PANTHER" id="PTHR33154:SF32">
    <property type="entry name" value="TRANSCRIPTIONAL REGULATORY PROTEIN"/>
    <property type="match status" value="1"/>
</dbReference>
<dbReference type="EMBL" id="NVUS01000033">
    <property type="protein sequence ID" value="PCI97144.1"/>
    <property type="molecule type" value="Genomic_DNA"/>
</dbReference>
<feature type="domain" description="HTH arsR-type" evidence="4">
    <location>
        <begin position="1"/>
        <end position="104"/>
    </location>
</feature>
<dbReference type="Gene3D" id="1.10.10.10">
    <property type="entry name" value="Winged helix-like DNA-binding domain superfamily/Winged helix DNA-binding domain"/>
    <property type="match status" value="1"/>
</dbReference>
<dbReference type="InterPro" id="IPR036390">
    <property type="entry name" value="WH_DNA-bd_sf"/>
</dbReference>
<dbReference type="PROSITE" id="PS50987">
    <property type="entry name" value="HTH_ARSR_2"/>
    <property type="match status" value="1"/>
</dbReference>
<evidence type="ECO:0000256" key="1">
    <source>
        <dbReference type="ARBA" id="ARBA00023015"/>
    </source>
</evidence>
<evidence type="ECO:0000313" key="5">
    <source>
        <dbReference type="EMBL" id="PCI97144.1"/>
    </source>
</evidence>
<dbReference type="GO" id="GO:0003700">
    <property type="term" value="F:DNA-binding transcription factor activity"/>
    <property type="evidence" value="ECO:0007669"/>
    <property type="project" value="InterPro"/>
</dbReference>
<organism evidence="5">
    <name type="scientific">OCS116 cluster bacterium</name>
    <dbReference type="NCBI Taxonomy" id="2030921"/>
    <lineage>
        <taxon>Bacteria</taxon>
        <taxon>Pseudomonadati</taxon>
        <taxon>Pseudomonadota</taxon>
        <taxon>Alphaproteobacteria</taxon>
        <taxon>OCS116 cluster</taxon>
    </lineage>
</organism>
<dbReference type="InterPro" id="IPR001845">
    <property type="entry name" value="HTH_ArsR_DNA-bd_dom"/>
</dbReference>
<dbReference type="InterPro" id="IPR036388">
    <property type="entry name" value="WH-like_DNA-bd_sf"/>
</dbReference>
<evidence type="ECO:0000256" key="2">
    <source>
        <dbReference type="ARBA" id="ARBA00023125"/>
    </source>
</evidence>
<dbReference type="SMART" id="SM00418">
    <property type="entry name" value="HTH_ARSR"/>
    <property type="match status" value="1"/>
</dbReference>
<keyword evidence="1" id="KW-0805">Transcription regulation</keyword>
<dbReference type="InterPro" id="IPR051081">
    <property type="entry name" value="HTH_MetalResp_TranReg"/>
</dbReference>
<dbReference type="AlphaFoldDB" id="A0A2A4YQU8"/>
<sequence>MQNKSSLKILSALANENRLQIMQWIADPLPHFPPQSDGDLVDDGVCVGSIATKIGLSQPTVTKHMSILADAGLVTHKKLKNWVFYKPDQQAIEQSLADISELFK</sequence>
<dbReference type="CDD" id="cd00090">
    <property type="entry name" value="HTH_ARSR"/>
    <property type="match status" value="1"/>
</dbReference>
<keyword evidence="2" id="KW-0238">DNA-binding</keyword>
<accession>A0A2A4YQU8</accession>
<reference key="1">
    <citation type="submission" date="2017-08" db="EMBL/GenBank/DDBJ databases">
        <title>A dynamic microbial community with high functional redundancy inhabits the cold, oxic subseafloor aquifer.</title>
        <authorList>
            <person name="Tully B.J."/>
            <person name="Wheat C.G."/>
            <person name="Glazer B.T."/>
            <person name="Huber J.A."/>
        </authorList>
    </citation>
    <scope>NUCLEOTIDE SEQUENCE [LARGE SCALE GENOMIC DNA]</scope>
</reference>
<evidence type="ECO:0000259" key="4">
    <source>
        <dbReference type="PROSITE" id="PS50987"/>
    </source>
</evidence>
<dbReference type="PANTHER" id="PTHR33154">
    <property type="entry name" value="TRANSCRIPTIONAL REGULATOR, ARSR FAMILY"/>
    <property type="match status" value="1"/>
</dbReference>
<comment type="caution">
    <text evidence="5">The sequence shown here is derived from an EMBL/GenBank/DDBJ whole genome shotgun (WGS) entry which is preliminary data.</text>
</comment>
<reference evidence="5" key="2">
    <citation type="journal article" date="2018" name="ISME J.">
        <title>A dynamic microbial community with high functional redundancy inhabits the cold, oxic subseafloor aquifer.</title>
        <authorList>
            <person name="Tully B.J."/>
            <person name="Wheat C.G."/>
            <person name="Glazer B.T."/>
            <person name="Huber J.A."/>
        </authorList>
    </citation>
    <scope>NUCLEOTIDE SEQUENCE</scope>
    <source>
        <strain evidence="5">NORP83</strain>
    </source>
</reference>
<gene>
    <name evidence="5" type="ORF">COB13_16310</name>
</gene>
<dbReference type="InterPro" id="IPR011991">
    <property type="entry name" value="ArsR-like_HTH"/>
</dbReference>
<name>A0A2A4YQU8_9PROT</name>
<evidence type="ECO:0000256" key="3">
    <source>
        <dbReference type="ARBA" id="ARBA00023163"/>
    </source>
</evidence>
<dbReference type="GO" id="GO:0003677">
    <property type="term" value="F:DNA binding"/>
    <property type="evidence" value="ECO:0007669"/>
    <property type="project" value="UniProtKB-KW"/>
</dbReference>
<keyword evidence="3" id="KW-0804">Transcription</keyword>
<protein>
    <submittedName>
        <fullName evidence="5">Transcriptional regulator</fullName>
    </submittedName>
</protein>